<keyword evidence="1" id="KW-1133">Transmembrane helix</keyword>
<keyword evidence="1" id="KW-0812">Transmembrane</keyword>
<name>A0A6C0L1T8_9ZZZZ</name>
<reference evidence="2" key="1">
    <citation type="journal article" date="2020" name="Nature">
        <title>Giant virus diversity and host interactions through global metagenomics.</title>
        <authorList>
            <person name="Schulz F."/>
            <person name="Roux S."/>
            <person name="Paez-Espino D."/>
            <person name="Jungbluth S."/>
            <person name="Walsh D.A."/>
            <person name="Denef V.J."/>
            <person name="McMahon K.D."/>
            <person name="Konstantinidis K.T."/>
            <person name="Eloe-Fadrosh E.A."/>
            <person name="Kyrpides N.C."/>
            <person name="Woyke T."/>
        </authorList>
    </citation>
    <scope>NUCLEOTIDE SEQUENCE</scope>
    <source>
        <strain evidence="2">GVMAG-S-ERX555907-63</strain>
    </source>
</reference>
<organism evidence="2">
    <name type="scientific">viral metagenome</name>
    <dbReference type="NCBI Taxonomy" id="1070528"/>
    <lineage>
        <taxon>unclassified sequences</taxon>
        <taxon>metagenomes</taxon>
        <taxon>organismal metagenomes</taxon>
    </lineage>
</organism>
<keyword evidence="1" id="KW-0472">Membrane</keyword>
<dbReference type="EMBL" id="MN741018">
    <property type="protein sequence ID" value="QHU22840.1"/>
    <property type="molecule type" value="Genomic_DNA"/>
</dbReference>
<evidence type="ECO:0000313" key="2">
    <source>
        <dbReference type="EMBL" id="QHU22840.1"/>
    </source>
</evidence>
<evidence type="ECO:0000256" key="1">
    <source>
        <dbReference type="SAM" id="Phobius"/>
    </source>
</evidence>
<protein>
    <submittedName>
        <fullName evidence="2">Uncharacterized protein</fullName>
    </submittedName>
</protein>
<proteinExistence type="predicted"/>
<feature type="transmembrane region" description="Helical" evidence="1">
    <location>
        <begin position="41"/>
        <end position="60"/>
    </location>
</feature>
<feature type="transmembrane region" description="Helical" evidence="1">
    <location>
        <begin position="6"/>
        <end position="29"/>
    </location>
</feature>
<dbReference type="AlphaFoldDB" id="A0A6C0L1T8"/>
<sequence>MEGNLFDYIFLSTLYFMFLLIWLVILGIGKFAPKYLDPVRSFLTLYIGGLLFVRYNPLTYKDRNFREFDRRLIFTCSIFLLFSTALISGIRKRIEKKAGPIVQDNISEIKDNIGIKS</sequence>
<accession>A0A6C0L1T8</accession>
<feature type="transmembrane region" description="Helical" evidence="1">
    <location>
        <begin position="72"/>
        <end position="90"/>
    </location>
</feature>